<reference evidence="2 3" key="1">
    <citation type="journal article" date="2013" name="PLoS Genet.">
        <title>Distinctive expansion of potential virulence genes in the genome of the oomycete fish pathogen Saprolegnia parasitica.</title>
        <authorList>
            <person name="Jiang R.H."/>
            <person name="de Bruijn I."/>
            <person name="Haas B.J."/>
            <person name="Belmonte R."/>
            <person name="Lobach L."/>
            <person name="Christie J."/>
            <person name="van den Ackerveken G."/>
            <person name="Bottin A."/>
            <person name="Bulone V."/>
            <person name="Diaz-Moreno S.M."/>
            <person name="Dumas B."/>
            <person name="Fan L."/>
            <person name="Gaulin E."/>
            <person name="Govers F."/>
            <person name="Grenville-Briggs L.J."/>
            <person name="Horner N.R."/>
            <person name="Levin J.Z."/>
            <person name="Mammella M."/>
            <person name="Meijer H.J."/>
            <person name="Morris P."/>
            <person name="Nusbaum C."/>
            <person name="Oome S."/>
            <person name="Phillips A.J."/>
            <person name="van Rooyen D."/>
            <person name="Rzeszutek E."/>
            <person name="Saraiva M."/>
            <person name="Secombes C.J."/>
            <person name="Seidl M.F."/>
            <person name="Snel B."/>
            <person name="Stassen J.H."/>
            <person name="Sykes S."/>
            <person name="Tripathy S."/>
            <person name="van den Berg H."/>
            <person name="Vega-Arreguin J.C."/>
            <person name="Wawra S."/>
            <person name="Young S.K."/>
            <person name="Zeng Q."/>
            <person name="Dieguez-Uribeondo J."/>
            <person name="Russ C."/>
            <person name="Tyler B.M."/>
            <person name="van West P."/>
        </authorList>
    </citation>
    <scope>NUCLEOTIDE SEQUENCE [LARGE SCALE GENOMIC DNA]</scope>
    <source>
        <strain evidence="2 3">CBS 223.65</strain>
    </source>
</reference>
<evidence type="ECO:0000313" key="3">
    <source>
        <dbReference type="Proteomes" id="UP000030745"/>
    </source>
</evidence>
<feature type="coiled-coil region" evidence="1">
    <location>
        <begin position="73"/>
        <end position="107"/>
    </location>
</feature>
<dbReference type="RefSeq" id="XP_012196457.1">
    <property type="nucleotide sequence ID" value="XM_012341067.1"/>
</dbReference>
<gene>
    <name evidence="2" type="ORF">SPRG_02493</name>
</gene>
<dbReference type="KEGG" id="spar:SPRG_02493"/>
<dbReference type="VEuPathDB" id="FungiDB:SPRG_02493"/>
<dbReference type="GeneID" id="24125046"/>
<organism evidence="2 3">
    <name type="scientific">Saprolegnia parasitica (strain CBS 223.65)</name>
    <dbReference type="NCBI Taxonomy" id="695850"/>
    <lineage>
        <taxon>Eukaryota</taxon>
        <taxon>Sar</taxon>
        <taxon>Stramenopiles</taxon>
        <taxon>Oomycota</taxon>
        <taxon>Saprolegniomycetes</taxon>
        <taxon>Saprolegniales</taxon>
        <taxon>Saprolegniaceae</taxon>
        <taxon>Saprolegnia</taxon>
    </lineage>
</organism>
<keyword evidence="3" id="KW-1185">Reference proteome</keyword>
<dbReference type="OrthoDB" id="165696at2759"/>
<dbReference type="Proteomes" id="UP000030745">
    <property type="component" value="Unassembled WGS sequence"/>
</dbReference>
<sequence length="298" mass="32934">MFAVDPEFAADEIELCLDFDGAVIVDDDDIHDAPRDAASCSSLGAASDDALARAIERLKLVDASALSTLLHRMDQLETAATASTRQLAAQEAEMRHLRQLYHSAIQETERLAQQQAQPVAMAPPASLQSSLQEVMEMDLKVHQLAKEKDQLASENQRVTSLCAQFQQEVMWKTLDLSDNERSLQRLEWQLAAEKTKVNDKTQEIADLRAKVAALEDQTTTLLKHKKVLITEVKSLQKYSHVNVTALAQDAHEARMVQKSLAEKLASVQHERDALQASLRAPPLPAQASLVAMDKATLP</sequence>
<feature type="coiled-coil region" evidence="1">
    <location>
        <begin position="183"/>
        <end position="217"/>
    </location>
</feature>
<evidence type="ECO:0000256" key="1">
    <source>
        <dbReference type="SAM" id="Coils"/>
    </source>
</evidence>
<accession>A0A067CU68</accession>
<dbReference type="AlphaFoldDB" id="A0A067CU68"/>
<protein>
    <submittedName>
        <fullName evidence="2">Uncharacterized protein</fullName>
    </submittedName>
</protein>
<name>A0A067CU68_SAPPC</name>
<feature type="non-terminal residue" evidence="2">
    <location>
        <position position="1"/>
    </location>
</feature>
<evidence type="ECO:0000313" key="2">
    <source>
        <dbReference type="EMBL" id="KDO32795.1"/>
    </source>
</evidence>
<proteinExistence type="predicted"/>
<dbReference type="EMBL" id="KK583194">
    <property type="protein sequence ID" value="KDO32795.1"/>
    <property type="molecule type" value="Genomic_DNA"/>
</dbReference>
<keyword evidence="1" id="KW-0175">Coiled coil</keyword>
<dbReference type="STRING" id="695850.A0A067CU68"/>
<dbReference type="OMA" id="HEARMVQ"/>